<evidence type="ECO:0000313" key="3">
    <source>
        <dbReference type="Proteomes" id="UP000013220"/>
    </source>
</evidence>
<dbReference type="Proteomes" id="UP000013220">
    <property type="component" value="Unassembled WGS sequence"/>
</dbReference>
<comment type="caution">
    <text evidence="2">The sequence shown here is derived from an EMBL/GenBank/DDBJ whole genome shotgun (WGS) entry which is preliminary data.</text>
</comment>
<reference evidence="2 3" key="1">
    <citation type="journal article" date="2013" name="Genome Announc.">
        <title>Draft Genome Sequences of Mycoplasma alkalescens, Mycoplasma arginini, and Mycoplasma bovigenitalium, Three Species with Equivocal Pathogenic Status for Cattle.</title>
        <authorList>
            <person name="Manso-Silvan L."/>
            <person name="Tardy F."/>
            <person name="Baranowski E."/>
            <person name="Barre A."/>
            <person name="Blanchard A."/>
            <person name="Breton M."/>
            <person name="Couture C."/>
            <person name="Citti C."/>
            <person name="Dordet-Frisoni E."/>
            <person name="Dupuy V."/>
            <person name="Gaurivaud P."/>
            <person name="Jacob D."/>
            <person name="Lemaitre C."/>
            <person name="Nikolski M."/>
            <person name="Nouvel L.X."/>
            <person name="Poumarat F."/>
            <person name="Thebault P."/>
            <person name="Theil S."/>
            <person name="Thiaucourt F."/>
            <person name="Sirand-Pugnet P."/>
        </authorList>
    </citation>
    <scope>NUCLEOTIDE SEQUENCE [LARGE SCALE GENOMIC DNA]</scope>
    <source>
        <strain evidence="2 3">51080</strain>
    </source>
</reference>
<dbReference type="RefSeq" id="WP_004419022.1">
    <property type="nucleotide sequence ID" value="NZ_AORH01000008.1"/>
</dbReference>
<dbReference type="NCBIfam" id="NF045846">
    <property type="entry name" value="MSC0882_dom"/>
    <property type="match status" value="1"/>
</dbReference>
<feature type="transmembrane region" description="Helical" evidence="1">
    <location>
        <begin position="52"/>
        <end position="74"/>
    </location>
</feature>
<feature type="transmembrane region" description="Helical" evidence="1">
    <location>
        <begin position="256"/>
        <end position="281"/>
    </location>
</feature>
<dbReference type="InterPro" id="IPR059214">
    <property type="entry name" value="MSC_0882-like"/>
</dbReference>
<proteinExistence type="predicted"/>
<dbReference type="Gene3D" id="1.20.1070.10">
    <property type="entry name" value="Rhodopsin 7-helix transmembrane proteins"/>
    <property type="match status" value="1"/>
</dbReference>
<evidence type="ECO:0000313" key="2">
    <source>
        <dbReference type="EMBL" id="ENY70247.1"/>
    </source>
</evidence>
<sequence length="294" mass="33542">MSYKPINNTSTIEIVKSNSDSAIEDKKIAKDPQNQISPRVWRVIRTERNIKIINLTISYTLMMASLLIVILASLKIGVFANGSVGYIILCSIVAFLFFTFGTINTIENAQWKNTIKKYREALNSGDNTSSSTFHLAYRRIVLKGVNLTWALIFVLTYVGLFTAIVYGLYKTNVIKVEYEPNFKMILELRKWLDQAFVNTSLLCLLLTIAMVALIVFYIIMCLIDKKRLADLDDFLGEKSVEIHEQINKAKKDRNKALMITYFVVVAVTILIPLTLVIFAIWRLIRKKRAKISAI</sequence>
<evidence type="ECO:0000256" key="1">
    <source>
        <dbReference type="SAM" id="Phobius"/>
    </source>
</evidence>
<keyword evidence="3" id="KW-1185">Reference proteome</keyword>
<name>N9V4K5_9BACT</name>
<feature type="transmembrane region" description="Helical" evidence="1">
    <location>
        <begin position="195"/>
        <end position="219"/>
    </location>
</feature>
<keyword evidence="1" id="KW-0812">Transmembrane</keyword>
<feature type="transmembrane region" description="Helical" evidence="1">
    <location>
        <begin position="86"/>
        <end position="106"/>
    </location>
</feature>
<accession>N9V4K5</accession>
<dbReference type="EMBL" id="AORH01000008">
    <property type="protein sequence ID" value="ENY70247.1"/>
    <property type="molecule type" value="Genomic_DNA"/>
</dbReference>
<dbReference type="OrthoDB" id="398791at2"/>
<dbReference type="AlphaFoldDB" id="N9V4K5"/>
<organism evidence="2 3">
    <name type="scientific">Mycoplasmopsis bovigenitalium 51080</name>
    <dbReference type="NCBI Taxonomy" id="1188235"/>
    <lineage>
        <taxon>Bacteria</taxon>
        <taxon>Bacillati</taxon>
        <taxon>Mycoplasmatota</taxon>
        <taxon>Mycoplasmoidales</taxon>
        <taxon>Metamycoplasmataceae</taxon>
        <taxon>Mycoplasmopsis</taxon>
    </lineage>
</organism>
<feature type="transmembrane region" description="Helical" evidence="1">
    <location>
        <begin position="147"/>
        <end position="169"/>
    </location>
</feature>
<gene>
    <name evidence="2" type="ORF">MBVG_1180</name>
</gene>
<dbReference type="PATRIC" id="fig|1188235.3.peg.123"/>
<evidence type="ECO:0008006" key="4">
    <source>
        <dbReference type="Google" id="ProtNLM"/>
    </source>
</evidence>
<dbReference type="eggNOG" id="ENOG5031Y9T">
    <property type="taxonomic scope" value="Bacteria"/>
</dbReference>
<protein>
    <recommendedName>
        <fullName evidence="4">Transmembrane protein</fullName>
    </recommendedName>
</protein>
<keyword evidence="1" id="KW-1133">Transmembrane helix</keyword>
<keyword evidence="1" id="KW-0472">Membrane</keyword>